<dbReference type="RefSeq" id="XP_056486042.1">
    <property type="nucleotide sequence ID" value="XM_056635422.1"/>
</dbReference>
<gene>
    <name evidence="3" type="ORF">N7509_010785</name>
</gene>
<evidence type="ECO:0008006" key="5">
    <source>
        <dbReference type="Google" id="ProtNLM"/>
    </source>
</evidence>
<keyword evidence="2" id="KW-1133">Transmembrane helix</keyword>
<comment type="caution">
    <text evidence="3">The sequence shown here is derived from an EMBL/GenBank/DDBJ whole genome shotgun (WGS) entry which is preliminary data.</text>
</comment>
<protein>
    <recommendedName>
        <fullName evidence="5">Chitin synthesis regulation, Congo red resistance, RCR protein</fullName>
    </recommendedName>
</protein>
<dbReference type="PANTHER" id="PTHR28187:SF1">
    <property type="entry name" value="PROTEIN RCR1-RELATED"/>
    <property type="match status" value="1"/>
</dbReference>
<dbReference type="PANTHER" id="PTHR28187">
    <property type="entry name" value="PROTEIN RCR1-RELATED"/>
    <property type="match status" value="1"/>
</dbReference>
<proteinExistence type="predicted"/>
<keyword evidence="2" id="KW-0472">Membrane</keyword>
<evidence type="ECO:0000256" key="2">
    <source>
        <dbReference type="SAM" id="Phobius"/>
    </source>
</evidence>
<dbReference type="Pfam" id="PF12273">
    <property type="entry name" value="RCR"/>
    <property type="match status" value="1"/>
</dbReference>
<dbReference type="AlphaFoldDB" id="A0A9W9VS79"/>
<reference evidence="3" key="1">
    <citation type="submission" date="2022-12" db="EMBL/GenBank/DDBJ databases">
        <authorList>
            <person name="Petersen C."/>
        </authorList>
    </citation>
    <scope>NUCLEOTIDE SEQUENCE</scope>
    <source>
        <strain evidence="3">IBT 29677</strain>
    </source>
</reference>
<name>A0A9W9VS79_9EURO</name>
<keyword evidence="4" id="KW-1185">Reference proteome</keyword>
<sequence length="133" mass="15320">MATDDCLSGYYYTNDGCYRSGWYIWGRWVVLVAIAVFIFTGIALFTFIARRRRSRGLSPYYGTGWMAPQRPTPRPRNGDNVEMHNPQRRANTETLENPPPAYDPQRLPQYENTATTTIPNNGQDKPENQQVRS</sequence>
<feature type="compositionally biased region" description="Polar residues" evidence="1">
    <location>
        <begin position="110"/>
        <end position="133"/>
    </location>
</feature>
<dbReference type="GO" id="GO:0016192">
    <property type="term" value="P:vesicle-mediated transport"/>
    <property type="evidence" value="ECO:0007669"/>
    <property type="project" value="TreeGrafter"/>
</dbReference>
<evidence type="ECO:0000313" key="4">
    <source>
        <dbReference type="Proteomes" id="UP001147747"/>
    </source>
</evidence>
<dbReference type="EMBL" id="JAPZBU010000009">
    <property type="protein sequence ID" value="KAJ5388244.1"/>
    <property type="molecule type" value="Genomic_DNA"/>
</dbReference>
<organism evidence="3 4">
    <name type="scientific">Penicillium cosmopolitanum</name>
    <dbReference type="NCBI Taxonomy" id="1131564"/>
    <lineage>
        <taxon>Eukaryota</taxon>
        <taxon>Fungi</taxon>
        <taxon>Dikarya</taxon>
        <taxon>Ascomycota</taxon>
        <taxon>Pezizomycotina</taxon>
        <taxon>Eurotiomycetes</taxon>
        <taxon>Eurotiomycetidae</taxon>
        <taxon>Eurotiales</taxon>
        <taxon>Aspergillaceae</taxon>
        <taxon>Penicillium</taxon>
    </lineage>
</organism>
<accession>A0A9W9VS79</accession>
<feature type="transmembrane region" description="Helical" evidence="2">
    <location>
        <begin position="28"/>
        <end position="49"/>
    </location>
</feature>
<dbReference type="OrthoDB" id="3556830at2759"/>
<keyword evidence="2" id="KW-0812">Transmembrane</keyword>
<feature type="region of interest" description="Disordered" evidence="1">
    <location>
        <begin position="57"/>
        <end position="133"/>
    </location>
</feature>
<reference evidence="3" key="2">
    <citation type="journal article" date="2023" name="IMA Fungus">
        <title>Comparative genomic study of the Penicillium genus elucidates a diverse pangenome and 15 lateral gene transfer events.</title>
        <authorList>
            <person name="Petersen C."/>
            <person name="Sorensen T."/>
            <person name="Nielsen M.R."/>
            <person name="Sondergaard T.E."/>
            <person name="Sorensen J.L."/>
            <person name="Fitzpatrick D.A."/>
            <person name="Frisvad J.C."/>
            <person name="Nielsen K.L."/>
        </authorList>
    </citation>
    <scope>NUCLEOTIDE SEQUENCE</scope>
    <source>
        <strain evidence="3">IBT 29677</strain>
    </source>
</reference>
<dbReference type="InterPro" id="IPR020999">
    <property type="entry name" value="Chitin_synth_reg_RCR"/>
</dbReference>
<evidence type="ECO:0000256" key="1">
    <source>
        <dbReference type="SAM" id="MobiDB-lite"/>
    </source>
</evidence>
<dbReference type="GeneID" id="81374402"/>
<evidence type="ECO:0000313" key="3">
    <source>
        <dbReference type="EMBL" id="KAJ5388244.1"/>
    </source>
</evidence>
<dbReference type="Proteomes" id="UP001147747">
    <property type="component" value="Unassembled WGS sequence"/>
</dbReference>